<dbReference type="RefSeq" id="WP_189330477.1">
    <property type="nucleotide sequence ID" value="NZ_AP023356.1"/>
</dbReference>
<dbReference type="InterPro" id="IPR029063">
    <property type="entry name" value="SAM-dependent_MTases_sf"/>
</dbReference>
<accession>A0ABM7M911</accession>
<name>A0ABM7M911_9ACTN</name>
<reference evidence="1 2" key="1">
    <citation type="submission" date="2020-08" db="EMBL/GenBank/DDBJ databases">
        <title>Whole genome shotgun sequence of Actinoplanes ianthinogenes NBRC 13996.</title>
        <authorList>
            <person name="Komaki H."/>
            <person name="Tamura T."/>
        </authorList>
    </citation>
    <scope>NUCLEOTIDE SEQUENCE [LARGE SCALE GENOMIC DNA]</scope>
    <source>
        <strain evidence="1 2">NBRC 13996</strain>
    </source>
</reference>
<proteinExistence type="predicted"/>
<dbReference type="Proteomes" id="UP000676967">
    <property type="component" value="Chromosome"/>
</dbReference>
<protein>
    <recommendedName>
        <fullName evidence="3">Methyltransferase</fullName>
    </recommendedName>
</protein>
<evidence type="ECO:0000313" key="1">
    <source>
        <dbReference type="EMBL" id="BCJ48156.1"/>
    </source>
</evidence>
<dbReference type="Gene3D" id="3.40.50.150">
    <property type="entry name" value="Vaccinia Virus protein VP39"/>
    <property type="match status" value="1"/>
</dbReference>
<dbReference type="EMBL" id="AP023356">
    <property type="protein sequence ID" value="BCJ48156.1"/>
    <property type="molecule type" value="Genomic_DNA"/>
</dbReference>
<gene>
    <name evidence="1" type="ORF">Aiant_88130</name>
</gene>
<evidence type="ECO:0008006" key="3">
    <source>
        <dbReference type="Google" id="ProtNLM"/>
    </source>
</evidence>
<dbReference type="SUPFAM" id="SSF53335">
    <property type="entry name" value="S-adenosyl-L-methionine-dependent methyltransferases"/>
    <property type="match status" value="1"/>
</dbReference>
<organism evidence="1 2">
    <name type="scientific">Actinoplanes ianthinogenes</name>
    <dbReference type="NCBI Taxonomy" id="122358"/>
    <lineage>
        <taxon>Bacteria</taxon>
        <taxon>Bacillati</taxon>
        <taxon>Actinomycetota</taxon>
        <taxon>Actinomycetes</taxon>
        <taxon>Micromonosporales</taxon>
        <taxon>Micromonosporaceae</taxon>
        <taxon>Actinoplanes</taxon>
    </lineage>
</organism>
<evidence type="ECO:0000313" key="2">
    <source>
        <dbReference type="Proteomes" id="UP000676967"/>
    </source>
</evidence>
<keyword evidence="2" id="KW-1185">Reference proteome</keyword>
<sequence length="139" mass="15515">MPDLGETFDAVVLPSNLISTVEPVRRRQFLTTGARHLAAGGVLLVQWFPATWFDDLIGAGERSRHLGDVLGTVRLLSAEPTGLTAEVRYDLDGRHWTQRFQAYRLTEPQLAAELEAAGLRLTRWLDPARSWFAATGMRV</sequence>